<dbReference type="Proteomes" id="UP001162992">
    <property type="component" value="Chromosome 2"/>
</dbReference>
<dbReference type="EMBL" id="CM055093">
    <property type="protein sequence ID" value="KAJ7564765.1"/>
    <property type="molecule type" value="Genomic_DNA"/>
</dbReference>
<reference evidence="2" key="1">
    <citation type="journal article" date="2024" name="Proc. Natl. Acad. Sci. U.S.A.">
        <title>Extraordinary preservation of gene collinearity over three hundred million years revealed in homosporous lycophytes.</title>
        <authorList>
            <person name="Li C."/>
            <person name="Wickell D."/>
            <person name="Kuo L.Y."/>
            <person name="Chen X."/>
            <person name="Nie B."/>
            <person name="Liao X."/>
            <person name="Peng D."/>
            <person name="Ji J."/>
            <person name="Jenkins J."/>
            <person name="Williams M."/>
            <person name="Shu S."/>
            <person name="Plott C."/>
            <person name="Barry K."/>
            <person name="Rajasekar S."/>
            <person name="Grimwood J."/>
            <person name="Han X."/>
            <person name="Sun S."/>
            <person name="Hou Z."/>
            <person name="He W."/>
            <person name="Dai G."/>
            <person name="Sun C."/>
            <person name="Schmutz J."/>
            <person name="Leebens-Mack J.H."/>
            <person name="Li F.W."/>
            <person name="Wang L."/>
        </authorList>
    </citation>
    <scope>NUCLEOTIDE SEQUENCE [LARGE SCALE GENOMIC DNA]</scope>
    <source>
        <strain evidence="2">cv. PW_Plant_1</strain>
    </source>
</reference>
<evidence type="ECO:0000313" key="1">
    <source>
        <dbReference type="EMBL" id="KAJ7564765.1"/>
    </source>
</evidence>
<sequence>MPKSEAKVETVEVKAVLHCKGCHKKFRKAIASIDEVDNVAYDKETKKYTLTGIFNREEVIKILNKTGKQIEVLKPKETNKKEAEKKEENKDGCKHDCCCCRHVGGYWRNDSNYCSNVYWKPDYCWCQSQKVCLLHQNRLTYGCYESNPTNCSFM</sequence>
<comment type="caution">
    <text evidence="1">The sequence shown here is derived from an EMBL/GenBank/DDBJ whole genome shotgun (WGS) entry which is preliminary data.</text>
</comment>
<keyword evidence="2" id="KW-1185">Reference proteome</keyword>
<accession>A0ACC2EE74</accession>
<organism evidence="1 2">
    <name type="scientific">Diphasiastrum complanatum</name>
    <name type="common">Issler's clubmoss</name>
    <name type="synonym">Lycopodium complanatum</name>
    <dbReference type="NCBI Taxonomy" id="34168"/>
    <lineage>
        <taxon>Eukaryota</taxon>
        <taxon>Viridiplantae</taxon>
        <taxon>Streptophyta</taxon>
        <taxon>Embryophyta</taxon>
        <taxon>Tracheophyta</taxon>
        <taxon>Lycopodiopsida</taxon>
        <taxon>Lycopodiales</taxon>
        <taxon>Lycopodiaceae</taxon>
        <taxon>Lycopodioideae</taxon>
        <taxon>Diphasiastrum</taxon>
    </lineage>
</organism>
<evidence type="ECO:0000313" key="2">
    <source>
        <dbReference type="Proteomes" id="UP001162992"/>
    </source>
</evidence>
<proteinExistence type="predicted"/>
<protein>
    <submittedName>
        <fullName evidence="1">Uncharacterized protein</fullName>
    </submittedName>
</protein>
<gene>
    <name evidence="1" type="ORF">O6H91_02G032600</name>
</gene>
<name>A0ACC2EE74_DIPCM</name>